<protein>
    <submittedName>
        <fullName evidence="3">Transferase hexapeptide (Six repeat-containing protein)</fullName>
    </submittedName>
</protein>
<dbReference type="Gene3D" id="2.160.10.10">
    <property type="entry name" value="Hexapeptide repeat proteins"/>
    <property type="match status" value="1"/>
</dbReference>
<evidence type="ECO:0000256" key="1">
    <source>
        <dbReference type="ARBA" id="ARBA00022679"/>
    </source>
</evidence>
<organism evidence="3 4">
    <name type="scientific">Glycomyces sambucus</name>
    <dbReference type="NCBI Taxonomy" id="380244"/>
    <lineage>
        <taxon>Bacteria</taxon>
        <taxon>Bacillati</taxon>
        <taxon>Actinomycetota</taxon>
        <taxon>Actinomycetes</taxon>
        <taxon>Glycomycetales</taxon>
        <taxon>Glycomycetaceae</taxon>
        <taxon>Glycomyces</taxon>
    </lineage>
</organism>
<dbReference type="PANTHER" id="PTHR23416">
    <property type="entry name" value="SIALIC ACID SYNTHASE-RELATED"/>
    <property type="match status" value="1"/>
</dbReference>
<dbReference type="AlphaFoldDB" id="A0A1G9G3S1"/>
<dbReference type="RefSeq" id="WP_091047556.1">
    <property type="nucleotide sequence ID" value="NZ_FNGF01000002.1"/>
</dbReference>
<reference evidence="4" key="1">
    <citation type="submission" date="2016-10" db="EMBL/GenBank/DDBJ databases">
        <authorList>
            <person name="Varghese N."/>
            <person name="Submissions S."/>
        </authorList>
    </citation>
    <scope>NUCLEOTIDE SEQUENCE [LARGE SCALE GENOMIC DNA]</scope>
    <source>
        <strain evidence="4">CGMCC 4.3147</strain>
    </source>
</reference>
<evidence type="ECO:0000256" key="2">
    <source>
        <dbReference type="ARBA" id="ARBA00022737"/>
    </source>
</evidence>
<gene>
    <name evidence="3" type="ORF">SAMN05216298_2194</name>
</gene>
<dbReference type="OrthoDB" id="2643438at2"/>
<dbReference type="PROSITE" id="PS00101">
    <property type="entry name" value="HEXAPEP_TRANSFERASES"/>
    <property type="match status" value="1"/>
</dbReference>
<proteinExistence type="predicted"/>
<accession>A0A1G9G3S1</accession>
<dbReference type="InterPro" id="IPR001451">
    <property type="entry name" value="Hexapep"/>
</dbReference>
<keyword evidence="2" id="KW-0677">Repeat</keyword>
<dbReference type="InterPro" id="IPR051159">
    <property type="entry name" value="Hexapeptide_acetyltransf"/>
</dbReference>
<dbReference type="GO" id="GO:0016740">
    <property type="term" value="F:transferase activity"/>
    <property type="evidence" value="ECO:0007669"/>
    <property type="project" value="UniProtKB-KW"/>
</dbReference>
<dbReference type="STRING" id="380244.SAMN05216298_2194"/>
<dbReference type="InterPro" id="IPR018357">
    <property type="entry name" value="Hexapep_transf_CS"/>
</dbReference>
<keyword evidence="1 3" id="KW-0808">Transferase</keyword>
<dbReference type="Proteomes" id="UP000198662">
    <property type="component" value="Unassembled WGS sequence"/>
</dbReference>
<evidence type="ECO:0000313" key="3">
    <source>
        <dbReference type="EMBL" id="SDK95291.1"/>
    </source>
</evidence>
<name>A0A1G9G3S1_9ACTN</name>
<dbReference type="PANTHER" id="PTHR23416:SF78">
    <property type="entry name" value="LIPOPOLYSACCHARIDE BIOSYNTHESIS O-ACETYL TRANSFERASE WBBJ-RELATED"/>
    <property type="match status" value="1"/>
</dbReference>
<keyword evidence="4" id="KW-1185">Reference proteome</keyword>
<sequence>MPADPTGAALPYEQHHFDFSPWDFWEDAPEERREEQRRLQESLKAERGYEFGGDCFVSPLAAIQNEALRLGDRTYVAAGAYLSGDLVLGADCSINPYTVVRGDITIGEGVRIGAHTSIIAFNHVIGDYETPFSAQGLTSQGITIGDDVWIGSHVVVLDGVTVGRKSVLAAGAVVTKDVPEGAIVGGSPARVLKWRNGAPGADRETDRGLAGEVAAFADRARTEAEALLERCWNAEAALFSDRPGEAPNVRAQCDAIEIADLLLGTAPRQLPADEQIARLRSWQDPRTGLVGELDGHGAHRPGGQDLDDGGAAYHVLSVGYALDLLGSAFAHPVALRPADSAPAVAAWLDALPWDTDPWTAGAHTDALGTAMAWNRLGGNGNPTGTEEALFGWMLTRVDPGTGMWGRIDHDDLLLTVNGWYRAVRGTFGQFGLAVPHPQRVVDTVLRHLDDRTRFAPDRLNACNVLDVAYPLWLTRKSGHRTDEVTAHARTLIASVLADWTPGTGFGFTTPRAGDRPDTAPGLQGTEMWLAILWYLCDLAGIADRLGYRPKGVHNPAPRIRPPR</sequence>
<dbReference type="CDD" id="cd04647">
    <property type="entry name" value="LbH_MAT_like"/>
    <property type="match status" value="1"/>
</dbReference>
<dbReference type="EMBL" id="FNGF01000002">
    <property type="protein sequence ID" value="SDK95291.1"/>
    <property type="molecule type" value="Genomic_DNA"/>
</dbReference>
<dbReference type="SUPFAM" id="SSF51161">
    <property type="entry name" value="Trimeric LpxA-like enzymes"/>
    <property type="match status" value="1"/>
</dbReference>
<evidence type="ECO:0000313" key="4">
    <source>
        <dbReference type="Proteomes" id="UP000198662"/>
    </source>
</evidence>
<dbReference type="Pfam" id="PF00132">
    <property type="entry name" value="Hexapep"/>
    <property type="match status" value="2"/>
</dbReference>
<dbReference type="InterPro" id="IPR011004">
    <property type="entry name" value="Trimer_LpxA-like_sf"/>
</dbReference>